<evidence type="ECO:0000313" key="3">
    <source>
        <dbReference type="Proteomes" id="UP000799537"/>
    </source>
</evidence>
<organism evidence="2 3">
    <name type="scientific">Zasmidium cellare ATCC 36951</name>
    <dbReference type="NCBI Taxonomy" id="1080233"/>
    <lineage>
        <taxon>Eukaryota</taxon>
        <taxon>Fungi</taxon>
        <taxon>Dikarya</taxon>
        <taxon>Ascomycota</taxon>
        <taxon>Pezizomycotina</taxon>
        <taxon>Dothideomycetes</taxon>
        <taxon>Dothideomycetidae</taxon>
        <taxon>Mycosphaerellales</taxon>
        <taxon>Mycosphaerellaceae</taxon>
        <taxon>Zasmidium</taxon>
    </lineage>
</organism>
<dbReference type="GeneID" id="54565121"/>
<feature type="compositionally biased region" description="Low complexity" evidence="1">
    <location>
        <begin position="514"/>
        <end position="543"/>
    </location>
</feature>
<gene>
    <name evidence="2" type="ORF">M409DRAFT_51604</name>
</gene>
<dbReference type="EMBL" id="ML993585">
    <property type="protein sequence ID" value="KAF2170588.1"/>
    <property type="molecule type" value="Genomic_DNA"/>
</dbReference>
<proteinExistence type="predicted"/>
<dbReference type="Proteomes" id="UP000799537">
    <property type="component" value="Unassembled WGS sequence"/>
</dbReference>
<feature type="region of interest" description="Disordered" evidence="1">
    <location>
        <begin position="490"/>
        <end position="544"/>
    </location>
</feature>
<reference evidence="2" key="1">
    <citation type="journal article" date="2020" name="Stud. Mycol.">
        <title>101 Dothideomycetes genomes: a test case for predicting lifestyles and emergence of pathogens.</title>
        <authorList>
            <person name="Haridas S."/>
            <person name="Albert R."/>
            <person name="Binder M."/>
            <person name="Bloem J."/>
            <person name="Labutti K."/>
            <person name="Salamov A."/>
            <person name="Andreopoulos B."/>
            <person name="Baker S."/>
            <person name="Barry K."/>
            <person name="Bills G."/>
            <person name="Bluhm B."/>
            <person name="Cannon C."/>
            <person name="Castanera R."/>
            <person name="Culley D."/>
            <person name="Daum C."/>
            <person name="Ezra D."/>
            <person name="Gonzalez J."/>
            <person name="Henrissat B."/>
            <person name="Kuo A."/>
            <person name="Liang C."/>
            <person name="Lipzen A."/>
            <person name="Lutzoni F."/>
            <person name="Magnuson J."/>
            <person name="Mondo S."/>
            <person name="Nolan M."/>
            <person name="Ohm R."/>
            <person name="Pangilinan J."/>
            <person name="Park H.-J."/>
            <person name="Ramirez L."/>
            <person name="Alfaro M."/>
            <person name="Sun H."/>
            <person name="Tritt A."/>
            <person name="Yoshinaga Y."/>
            <person name="Zwiers L.-H."/>
            <person name="Turgeon B."/>
            <person name="Goodwin S."/>
            <person name="Spatafora J."/>
            <person name="Crous P."/>
            <person name="Grigoriev I."/>
        </authorList>
    </citation>
    <scope>NUCLEOTIDE SEQUENCE</scope>
    <source>
        <strain evidence="2">ATCC 36951</strain>
    </source>
</reference>
<name>A0A6A6CWL0_ZASCE</name>
<evidence type="ECO:0000313" key="2">
    <source>
        <dbReference type="EMBL" id="KAF2170588.1"/>
    </source>
</evidence>
<dbReference type="RefSeq" id="XP_033671477.1">
    <property type="nucleotide sequence ID" value="XM_033811849.1"/>
</dbReference>
<keyword evidence="3" id="KW-1185">Reference proteome</keyword>
<dbReference type="OrthoDB" id="3886018at2759"/>
<sequence length="801" mass="85133">MRNFWTLLARATRLTYSTPTGSTGAVEGLSTSNISVWHHPSTIDYASSSSSIEQRSVRTLSSSSQSWQYITRPQIKHAETSASFQGPGNQQAIVLAESTPTAECVPSTAFAELVTCMPVVDASNVNSAINCKTAYSETSGCDLDPSPSTTSLTSTLTVRCDQGSCGQAGCGGTVTPAKPSGANCKSCTTSNGFVHAPQSTVPASAPDPIAGAFPSVASTDGGNLTKRTLLGPGDYDDYDEFMLTELAEAREQDHVVAHRPPDTGGRSSARAFRFTRDAGNYAVERLSGCTVIIMVSRRGVWLSHHLEVPTFLNMKGPVIHVEQDVMVGMFTGDDSGWYPGLNEFTRAGDLFDYGRYGRTQNSFLPIIYTPDIDPSYYGPNWPAWKYLRDIKRIKELLESTYAVSVPVLTYEPVDAQPEQREEIFKNTARGKILVQYDPQNWLMTEKHKEGDNENVCYQQDAVVRIWDDSGKVIFEDRFIATPEQNALVNMQQHGKRSQEHQIDSAQPYCGSPNTTSTTTSKSKTQSKTSSKTKSEQSKTTTTTHACSITSAPATIITAHTLGTETVAAQTISANTYCQCGHTIAGVETKTGSDGSRSLYCNNGGSASQTKPDKTLPPPKTCYVTSAPATTLPDKTIGSSVLHGQTIAANTYCQCEKTIAGVLTTTSIDGGQTYYCANGGVAATSAVTRSPPPTACKLTSAAATTWGSQTFPAETFCQCGDKVAGLDTSTGDDGGKTVFCADGSGTKASPIPITTVTPSCAVEGSSCTCNGKASGSVHSTVGSDGKQTYDCVVGSKTLAVFI</sequence>
<dbReference type="AlphaFoldDB" id="A0A6A6CWL0"/>
<evidence type="ECO:0000256" key="1">
    <source>
        <dbReference type="SAM" id="MobiDB-lite"/>
    </source>
</evidence>
<accession>A0A6A6CWL0</accession>
<protein>
    <submittedName>
        <fullName evidence="2">Uncharacterized protein</fullName>
    </submittedName>
</protein>